<reference evidence="7" key="2">
    <citation type="submission" date="2014-03" db="EMBL/GenBank/DDBJ databases">
        <title>The whipworm genome and dual-species transcriptomics of an intimate host-pathogen interaction.</title>
        <authorList>
            <person name="Foth B.J."/>
            <person name="Tsai I.J."/>
            <person name="Reid A.J."/>
            <person name="Bancroft A.J."/>
            <person name="Nichol S."/>
            <person name="Tracey A."/>
            <person name="Holroyd N."/>
            <person name="Cotton J.A."/>
            <person name="Stanley E.J."/>
            <person name="Zarowiecki M."/>
            <person name="Liu J.Z."/>
            <person name="Huckvale T."/>
            <person name="Cooper P.J."/>
            <person name="Grencis R.K."/>
            <person name="Berriman M."/>
        </authorList>
    </citation>
    <scope>NUCLEOTIDE SEQUENCE [LARGE SCALE GENOMIC DNA]</scope>
</reference>
<reference evidence="7" key="1">
    <citation type="submission" date="2014-01" db="EMBL/GenBank/DDBJ databases">
        <authorList>
            <person name="Aslett M."/>
        </authorList>
    </citation>
    <scope>NUCLEOTIDE SEQUENCE</scope>
</reference>
<feature type="domain" description="RRM" evidence="6">
    <location>
        <begin position="1"/>
        <end position="65"/>
    </location>
</feature>
<dbReference type="SUPFAM" id="SSF54928">
    <property type="entry name" value="RNA-binding domain, RBD"/>
    <property type="match status" value="1"/>
</dbReference>
<sequence>MESDVSRQLRVYLVKVGPVNKVTLKKGNSYAFVDFEDAESVPYAIEVMDGITLFGQRLRLRPKSGSTHSSRRNSSRDRLPMYPDEMMFRSHSFAGAIPLYDFAYPYGQHIIQPINASLIDADSFVSPWLDPNFRQRFESYFENYQWLSETAIWPFGDYGRLQPYETPSSETYRSSNHRERDRRKRAHREHRRTL</sequence>
<dbReference type="Gene3D" id="3.30.70.330">
    <property type="match status" value="1"/>
</dbReference>
<evidence type="ECO:0000256" key="4">
    <source>
        <dbReference type="PROSITE-ProRule" id="PRU00176"/>
    </source>
</evidence>
<evidence type="ECO:0000256" key="1">
    <source>
        <dbReference type="ARBA" id="ARBA00004642"/>
    </source>
</evidence>
<dbReference type="STRING" id="36087.A0A077ZAK5"/>
<evidence type="ECO:0000313" key="7">
    <source>
        <dbReference type="EMBL" id="CDW57422.1"/>
    </source>
</evidence>
<feature type="compositionally biased region" description="Basic residues" evidence="5">
    <location>
        <begin position="180"/>
        <end position="194"/>
    </location>
</feature>
<dbReference type="InterPro" id="IPR052285">
    <property type="entry name" value="NEXT_complex_subunit"/>
</dbReference>
<dbReference type="Proteomes" id="UP000030665">
    <property type="component" value="Unassembled WGS sequence"/>
</dbReference>
<dbReference type="OrthoDB" id="407442at2759"/>
<dbReference type="GO" id="GO:0003727">
    <property type="term" value="F:single-stranded RNA binding"/>
    <property type="evidence" value="ECO:0007669"/>
    <property type="project" value="TreeGrafter"/>
</dbReference>
<evidence type="ECO:0000259" key="6">
    <source>
        <dbReference type="PROSITE" id="PS50102"/>
    </source>
</evidence>
<evidence type="ECO:0000256" key="5">
    <source>
        <dbReference type="SAM" id="MobiDB-lite"/>
    </source>
</evidence>
<organism evidence="7 8">
    <name type="scientific">Trichuris trichiura</name>
    <name type="common">Whipworm</name>
    <name type="synonym">Trichocephalus trichiurus</name>
    <dbReference type="NCBI Taxonomy" id="36087"/>
    <lineage>
        <taxon>Eukaryota</taxon>
        <taxon>Metazoa</taxon>
        <taxon>Ecdysozoa</taxon>
        <taxon>Nematoda</taxon>
        <taxon>Enoplea</taxon>
        <taxon>Dorylaimia</taxon>
        <taxon>Trichinellida</taxon>
        <taxon>Trichuridae</taxon>
        <taxon>Trichuris</taxon>
    </lineage>
</organism>
<dbReference type="InterPro" id="IPR012677">
    <property type="entry name" value="Nucleotide-bd_a/b_plait_sf"/>
</dbReference>
<feature type="region of interest" description="Disordered" evidence="5">
    <location>
        <begin position="166"/>
        <end position="194"/>
    </location>
</feature>
<dbReference type="Pfam" id="PF00076">
    <property type="entry name" value="RRM_1"/>
    <property type="match status" value="1"/>
</dbReference>
<evidence type="ECO:0000313" key="8">
    <source>
        <dbReference type="Proteomes" id="UP000030665"/>
    </source>
</evidence>
<dbReference type="GO" id="GO:0005654">
    <property type="term" value="C:nucleoplasm"/>
    <property type="evidence" value="ECO:0007669"/>
    <property type="project" value="UniProtKB-SubCell"/>
</dbReference>
<dbReference type="PANTHER" id="PTHR13798">
    <property type="entry name" value="RNA BINDING MOTIF RBM PROTEIN -RELATED"/>
    <property type="match status" value="1"/>
</dbReference>
<comment type="subcellular location">
    <subcellularLocation>
        <location evidence="1">Nucleus</location>
        <location evidence="1">Nucleoplasm</location>
    </subcellularLocation>
</comment>
<name>A0A077ZAK5_TRITR</name>
<keyword evidence="8" id="KW-1185">Reference proteome</keyword>
<protein>
    <submittedName>
        <fullName evidence="7">RRM 1 domain containing protein</fullName>
    </submittedName>
</protein>
<proteinExistence type="predicted"/>
<evidence type="ECO:0000256" key="3">
    <source>
        <dbReference type="ARBA" id="ARBA00023242"/>
    </source>
</evidence>
<dbReference type="AlphaFoldDB" id="A0A077ZAK5"/>
<keyword evidence="3" id="KW-0539">Nucleus</keyword>
<dbReference type="PROSITE" id="PS50102">
    <property type="entry name" value="RRM"/>
    <property type="match status" value="1"/>
</dbReference>
<dbReference type="GO" id="GO:0000381">
    <property type="term" value="P:regulation of alternative mRNA splicing, via spliceosome"/>
    <property type="evidence" value="ECO:0007669"/>
    <property type="project" value="TreeGrafter"/>
</dbReference>
<keyword evidence="2 4" id="KW-0694">RNA-binding</keyword>
<evidence type="ECO:0000256" key="2">
    <source>
        <dbReference type="ARBA" id="ARBA00022884"/>
    </source>
</evidence>
<gene>
    <name evidence="7" type="ORF">TTRE_0000571401</name>
</gene>
<dbReference type="PANTHER" id="PTHR13798:SF11">
    <property type="entry name" value="RNA-BINDING PROTEIN 7-RELATED"/>
    <property type="match status" value="1"/>
</dbReference>
<accession>A0A077ZAK5</accession>
<dbReference type="InterPro" id="IPR035979">
    <property type="entry name" value="RBD_domain_sf"/>
</dbReference>
<dbReference type="EMBL" id="HG806161">
    <property type="protein sequence ID" value="CDW57422.1"/>
    <property type="molecule type" value="Genomic_DNA"/>
</dbReference>
<dbReference type="InterPro" id="IPR000504">
    <property type="entry name" value="RRM_dom"/>
</dbReference>